<feature type="transmembrane region" description="Helical" evidence="10">
    <location>
        <begin position="207"/>
        <end position="229"/>
    </location>
</feature>
<dbReference type="AlphaFoldDB" id="A0A1G8DMJ6"/>
<feature type="transmembrane region" description="Helical" evidence="10">
    <location>
        <begin position="366"/>
        <end position="387"/>
    </location>
</feature>
<evidence type="ECO:0000256" key="11">
    <source>
        <dbReference type="RuleBase" id="RU000537"/>
    </source>
</evidence>
<dbReference type="EMBL" id="FNCP01000015">
    <property type="protein sequence ID" value="SDH58916.1"/>
    <property type="molecule type" value="Genomic_DNA"/>
</dbReference>
<keyword evidence="10" id="KW-1003">Cell membrane</keyword>
<evidence type="ECO:0000256" key="12">
    <source>
        <dbReference type="RuleBase" id="RU003484"/>
    </source>
</evidence>
<feature type="transmembrane region" description="Helical" evidence="10">
    <location>
        <begin position="149"/>
        <end position="167"/>
    </location>
</feature>
<dbReference type="Proteomes" id="UP000198656">
    <property type="component" value="Unassembled WGS sequence"/>
</dbReference>
<accession>A0A1G8DMJ6</accession>
<keyword evidence="3 10" id="KW-0813">Transport</keyword>
<dbReference type="PROSITE" id="PS00756">
    <property type="entry name" value="SECY_2"/>
    <property type="match status" value="1"/>
</dbReference>
<reference evidence="15" key="1">
    <citation type="submission" date="2016-10" db="EMBL/GenBank/DDBJ databases">
        <authorList>
            <person name="Varghese N."/>
            <person name="Submissions S."/>
        </authorList>
    </citation>
    <scope>NUCLEOTIDE SEQUENCE [LARGE SCALE GENOMIC DNA]</scope>
    <source>
        <strain evidence="15">DSM 8344</strain>
    </source>
</reference>
<feature type="transmembrane region" description="Helical" evidence="10">
    <location>
        <begin position="76"/>
        <end position="96"/>
    </location>
</feature>
<dbReference type="InterPro" id="IPR002208">
    <property type="entry name" value="SecY/SEC61-alpha"/>
</dbReference>
<dbReference type="PIRSF" id="PIRSF004557">
    <property type="entry name" value="SecY"/>
    <property type="match status" value="1"/>
</dbReference>
<feature type="transmembrane region" description="Helical" evidence="10">
    <location>
        <begin position="179"/>
        <end position="201"/>
    </location>
</feature>
<keyword evidence="4 10" id="KW-0812">Transmembrane</keyword>
<dbReference type="GO" id="GO:0006605">
    <property type="term" value="P:protein targeting"/>
    <property type="evidence" value="ECO:0007669"/>
    <property type="project" value="UniProtKB-UniRule"/>
</dbReference>
<dbReference type="NCBIfam" id="TIGR00967">
    <property type="entry name" value="3a0501s007"/>
    <property type="match status" value="1"/>
</dbReference>
<dbReference type="HAMAP" id="MF_01465">
    <property type="entry name" value="SecY"/>
    <property type="match status" value="1"/>
</dbReference>
<evidence type="ECO:0000256" key="9">
    <source>
        <dbReference type="ARBA" id="ARBA00039733"/>
    </source>
</evidence>
<comment type="subunit">
    <text evidence="10">Component of the Sec protein translocase complex. Heterotrimer consisting of SecY, SecE and SecG subunits. The heterotrimers can form oligomers, although 1 heterotrimer is thought to be able to translocate proteins. Interacts with the ribosome. Interacts with SecDF, and other proteins may be involved. Interacts with SecA.</text>
</comment>
<evidence type="ECO:0000256" key="5">
    <source>
        <dbReference type="ARBA" id="ARBA00022927"/>
    </source>
</evidence>
<gene>
    <name evidence="10" type="primary">secY</name>
    <name evidence="14" type="ORF">SAMN05443529_11582</name>
</gene>
<organism evidence="14 15">
    <name type="scientific">Desulfosporosinus hippei DSM 8344</name>
    <dbReference type="NCBI Taxonomy" id="1121419"/>
    <lineage>
        <taxon>Bacteria</taxon>
        <taxon>Bacillati</taxon>
        <taxon>Bacillota</taxon>
        <taxon>Clostridia</taxon>
        <taxon>Eubacteriales</taxon>
        <taxon>Desulfitobacteriaceae</taxon>
        <taxon>Desulfosporosinus</taxon>
    </lineage>
</organism>
<evidence type="ECO:0000256" key="1">
    <source>
        <dbReference type="ARBA" id="ARBA00004141"/>
    </source>
</evidence>
<dbReference type="InterPro" id="IPR023201">
    <property type="entry name" value="SecY_dom_sf"/>
</dbReference>
<dbReference type="Gene3D" id="1.10.3370.10">
    <property type="entry name" value="SecY subunit domain"/>
    <property type="match status" value="1"/>
</dbReference>
<keyword evidence="8 10" id="KW-0472">Membrane</keyword>
<evidence type="ECO:0000256" key="4">
    <source>
        <dbReference type="ARBA" id="ARBA00022692"/>
    </source>
</evidence>
<evidence type="ECO:0000313" key="14">
    <source>
        <dbReference type="EMBL" id="SDH58916.1"/>
    </source>
</evidence>
<feature type="transmembrane region" description="Helical" evidence="10">
    <location>
        <begin position="393"/>
        <end position="411"/>
    </location>
</feature>
<dbReference type="PANTHER" id="PTHR10906">
    <property type="entry name" value="SECY/SEC61-ALPHA FAMILY MEMBER"/>
    <property type="match status" value="1"/>
</dbReference>
<evidence type="ECO:0000256" key="8">
    <source>
        <dbReference type="ARBA" id="ARBA00023136"/>
    </source>
</evidence>
<feature type="transmembrane region" description="Helical" evidence="10">
    <location>
        <begin position="21"/>
        <end position="40"/>
    </location>
</feature>
<evidence type="ECO:0000256" key="6">
    <source>
        <dbReference type="ARBA" id="ARBA00022989"/>
    </source>
</evidence>
<dbReference type="InterPro" id="IPR030659">
    <property type="entry name" value="SecY_CS"/>
</dbReference>
<protein>
    <recommendedName>
        <fullName evidence="9 10">Protein translocase subunit SecY</fullName>
    </recommendedName>
</protein>
<dbReference type="GO" id="GO:0065002">
    <property type="term" value="P:intracellular protein transmembrane transport"/>
    <property type="evidence" value="ECO:0007669"/>
    <property type="project" value="UniProtKB-UniRule"/>
</dbReference>
<dbReference type="PROSITE" id="PS00755">
    <property type="entry name" value="SECY_1"/>
    <property type="match status" value="1"/>
</dbReference>
<keyword evidence="6 10" id="KW-1133">Transmembrane helix</keyword>
<dbReference type="GO" id="GO:0043952">
    <property type="term" value="P:protein transport by the Sec complex"/>
    <property type="evidence" value="ECO:0007669"/>
    <property type="project" value="UniProtKB-UniRule"/>
</dbReference>
<proteinExistence type="inferred from homology"/>
<comment type="similarity">
    <text evidence="2 10 13">Belongs to the SecY/SEC61-alpha family.</text>
</comment>
<feature type="transmembrane region" description="Helical" evidence="10">
    <location>
        <begin position="305"/>
        <end position="325"/>
    </location>
</feature>
<evidence type="ECO:0000256" key="2">
    <source>
        <dbReference type="ARBA" id="ARBA00005751"/>
    </source>
</evidence>
<dbReference type="OrthoDB" id="9809248at2"/>
<evidence type="ECO:0000256" key="7">
    <source>
        <dbReference type="ARBA" id="ARBA00023010"/>
    </source>
</evidence>
<dbReference type="GO" id="GO:0005886">
    <property type="term" value="C:plasma membrane"/>
    <property type="evidence" value="ECO:0007669"/>
    <property type="project" value="UniProtKB-SubCell"/>
</dbReference>
<comment type="function">
    <text evidence="10 11">The central subunit of the protein translocation channel SecYEG. Consists of two halves formed by TMs 1-5 and 6-10. These two domains form a lateral gate at the front which open onto the bilayer between TMs 2 and 7, and are clamped together by SecE at the back. The channel is closed by both a pore ring composed of hydrophobic SecY resides and a short helix (helix 2A) on the extracellular side of the membrane which forms a plug. The plug probably moves laterally to allow the channel to open. The ring and the pore may move independently.</text>
</comment>
<name>A0A1G8DMJ6_9FIRM</name>
<dbReference type="PRINTS" id="PR00303">
    <property type="entry name" value="SECYTRNLCASE"/>
</dbReference>
<sequence length="428" mass="46865">MSVDSLKNAWNVADLRKKIGYTLLMFLIFRIGAHIPTPFIDRELLNQMFGSGAMMNFMDTISGGSFKSLSVFALSITPYITASIILQLLTIVIPTLERLSKEGDFGRKKITQYTRYSTVALGFIQAFGLTYGIRAAVNVASPAMKWPTYLLIALVLTAGTAFLMWLGEAITEKGIGNGISLIIFAGIVSRVPSALASLWEMLRVGEINALSIIGLLIIVVFITAGVIYVQEGQRRVTVQYAKRVVGRRVYGGQSSHIPLKVNQAGVIPVIFAMSLLAFPQTIASWTPTSGFARFVNTWFSMNGSITSIPYLLLYGALILFFTYFYTSITFNPVDVADNLKKYGGFIPGLRPGRPTAEYLTKVLNRITLAGGLFLALIAVLPTLVIGLTGLKNIYFGGTSLLIVVGVALDTMKQIESQLMSRHYQGFMK</sequence>
<dbReference type="InterPro" id="IPR026593">
    <property type="entry name" value="SecY"/>
</dbReference>
<evidence type="ECO:0000256" key="3">
    <source>
        <dbReference type="ARBA" id="ARBA00022448"/>
    </source>
</evidence>
<dbReference type="RefSeq" id="WP_034598215.1">
    <property type="nucleotide sequence ID" value="NZ_FNCP01000015.1"/>
</dbReference>
<evidence type="ECO:0000256" key="13">
    <source>
        <dbReference type="RuleBase" id="RU004349"/>
    </source>
</evidence>
<evidence type="ECO:0000256" key="10">
    <source>
        <dbReference type="HAMAP-Rule" id="MF_01465"/>
    </source>
</evidence>
<keyword evidence="7 10" id="KW-0811">Translocation</keyword>
<dbReference type="STRING" id="1121419.SAMN05443529_11582"/>
<dbReference type="FunFam" id="1.10.3370.10:FF:000001">
    <property type="entry name" value="Preprotein translocase subunit SecY"/>
    <property type="match status" value="1"/>
</dbReference>
<dbReference type="SUPFAM" id="SSF103491">
    <property type="entry name" value="Preprotein translocase SecY subunit"/>
    <property type="match status" value="1"/>
</dbReference>
<keyword evidence="5 10" id="KW-0653">Protein transport</keyword>
<feature type="transmembrane region" description="Helical" evidence="10">
    <location>
        <begin position="264"/>
        <end position="285"/>
    </location>
</feature>
<keyword evidence="15" id="KW-1185">Reference proteome</keyword>
<feature type="transmembrane region" description="Helical" evidence="10">
    <location>
        <begin position="116"/>
        <end position="137"/>
    </location>
</feature>
<dbReference type="Pfam" id="PF00344">
    <property type="entry name" value="SecY"/>
    <property type="match status" value="1"/>
</dbReference>
<comment type="subcellular location">
    <subcellularLocation>
        <location evidence="10">Cell membrane</location>
        <topology evidence="10">Multi-pass membrane protein</topology>
    </subcellularLocation>
    <subcellularLocation>
        <location evidence="1 12">Membrane</location>
        <topology evidence="1 12">Multi-pass membrane protein</topology>
    </subcellularLocation>
</comment>
<evidence type="ECO:0000313" key="15">
    <source>
        <dbReference type="Proteomes" id="UP000198656"/>
    </source>
</evidence>